<dbReference type="PANTHER" id="PTHR43463">
    <property type="entry name" value="NICOTINATE-NUCLEOTIDE--DIMETHYLBENZIMIDAZOLE PHOSPHORIBOSYLTRANSFERASE"/>
    <property type="match status" value="1"/>
</dbReference>
<evidence type="ECO:0000256" key="10">
    <source>
        <dbReference type="HAMAP-Rule" id="MF_00230"/>
    </source>
</evidence>
<evidence type="ECO:0000313" key="12">
    <source>
        <dbReference type="Proteomes" id="UP000539350"/>
    </source>
</evidence>
<dbReference type="UniPathway" id="UPA00061">
    <property type="reaction ID" value="UER00516"/>
</dbReference>
<name>A0A7W2TVD1_9GAMM</name>
<evidence type="ECO:0000256" key="2">
    <source>
        <dbReference type="ARBA" id="ARBA00007110"/>
    </source>
</evidence>
<comment type="pathway">
    <text evidence="1 10">Nucleoside biosynthesis; alpha-ribazole biosynthesis; alpha-ribazole from 5,6-dimethylbenzimidazole: step 1/2.</text>
</comment>
<dbReference type="HAMAP" id="MF_00230">
    <property type="entry name" value="CobT"/>
    <property type="match status" value="1"/>
</dbReference>
<dbReference type="Proteomes" id="UP000539350">
    <property type="component" value="Unassembled WGS sequence"/>
</dbReference>
<dbReference type="EC" id="2.4.2.21" evidence="3 10"/>
<dbReference type="Gene3D" id="1.10.1610.10">
    <property type="match status" value="1"/>
</dbReference>
<dbReference type="InterPro" id="IPR003200">
    <property type="entry name" value="Nict_dMeBzImd_PRibTrfase"/>
</dbReference>
<dbReference type="NCBIfam" id="TIGR03160">
    <property type="entry name" value="cobT_DBIPRT"/>
    <property type="match status" value="1"/>
</dbReference>
<comment type="similarity">
    <text evidence="2 10">Belongs to the CobT family.</text>
</comment>
<comment type="function">
    <text evidence="10">Catalyzes the synthesis of alpha-ribazole-5'-phosphate from nicotinate mononucleotide (NAMN) and 5,6-dimethylbenzimidazole (DMB).</text>
</comment>
<dbReference type="InterPro" id="IPR036087">
    <property type="entry name" value="Nict_dMeBzImd_PRibTrfase_sf"/>
</dbReference>
<evidence type="ECO:0000256" key="5">
    <source>
        <dbReference type="ARBA" id="ARBA00022573"/>
    </source>
</evidence>
<dbReference type="InterPro" id="IPR023195">
    <property type="entry name" value="Nict_dMeBzImd_PRibTrfase_N"/>
</dbReference>
<dbReference type="Pfam" id="PF02277">
    <property type="entry name" value="DBI_PRT"/>
    <property type="match status" value="1"/>
</dbReference>
<dbReference type="InterPro" id="IPR017846">
    <property type="entry name" value="Nict_dMeBzImd_PRibTrfase_bact"/>
</dbReference>
<comment type="caution">
    <text evidence="11">The sequence shown here is derived from an EMBL/GenBank/DDBJ whole genome shotgun (WGS) entry which is preliminary data.</text>
</comment>
<protein>
    <recommendedName>
        <fullName evidence="4 10">Nicotinate-nucleotide--dimethylbenzimidazole phosphoribosyltransferase</fullName>
        <shortName evidence="10">NN:DBI PRT</shortName>
        <ecNumber evidence="3 10">2.4.2.21</ecNumber>
    </recommendedName>
    <alternativeName>
        <fullName evidence="8 10">N(1)-alpha-phosphoribosyltransferase</fullName>
    </alternativeName>
</protein>
<dbReference type="GO" id="GO:0009236">
    <property type="term" value="P:cobalamin biosynthetic process"/>
    <property type="evidence" value="ECO:0007669"/>
    <property type="project" value="UniProtKB-UniRule"/>
</dbReference>
<dbReference type="FunFam" id="3.40.50.10210:FF:000001">
    <property type="entry name" value="Nicotinate-nucleotide--dimethylbenzimidazole phosphoribosyltransferase"/>
    <property type="match status" value="1"/>
</dbReference>
<dbReference type="GO" id="GO:0008939">
    <property type="term" value="F:nicotinate-nucleotide-dimethylbenzimidazole phosphoribosyltransferase activity"/>
    <property type="evidence" value="ECO:0007669"/>
    <property type="project" value="UniProtKB-UniRule"/>
</dbReference>
<evidence type="ECO:0000256" key="1">
    <source>
        <dbReference type="ARBA" id="ARBA00005049"/>
    </source>
</evidence>
<accession>A0A7W2TVD1</accession>
<keyword evidence="7 10" id="KW-0808">Transferase</keyword>
<feature type="active site" description="Proton acceptor" evidence="10">
    <location>
        <position position="312"/>
    </location>
</feature>
<proteinExistence type="inferred from homology"/>
<evidence type="ECO:0000256" key="6">
    <source>
        <dbReference type="ARBA" id="ARBA00022676"/>
    </source>
</evidence>
<evidence type="ECO:0000313" key="11">
    <source>
        <dbReference type="EMBL" id="MBA6412644.1"/>
    </source>
</evidence>
<evidence type="ECO:0000256" key="3">
    <source>
        <dbReference type="ARBA" id="ARBA00011991"/>
    </source>
</evidence>
<organism evidence="11 12">
    <name type="scientific">Sediminihaliea albiluteola</name>
    <dbReference type="NCBI Taxonomy" id="2758564"/>
    <lineage>
        <taxon>Bacteria</taxon>
        <taxon>Pseudomonadati</taxon>
        <taxon>Pseudomonadota</taxon>
        <taxon>Gammaproteobacteria</taxon>
        <taxon>Cellvibrionales</taxon>
        <taxon>Halieaceae</taxon>
        <taxon>Sediminihaliea</taxon>
    </lineage>
</organism>
<dbReference type="PANTHER" id="PTHR43463:SF1">
    <property type="entry name" value="NICOTINATE-NUCLEOTIDE--DIMETHYLBENZIMIDAZOLE PHOSPHORIBOSYLTRANSFERASE"/>
    <property type="match status" value="1"/>
</dbReference>
<keyword evidence="6 10" id="KW-0328">Glycosyltransferase</keyword>
<gene>
    <name evidence="10 11" type="primary">cobT</name>
    <name evidence="11" type="ORF">H2508_05910</name>
</gene>
<dbReference type="RefSeq" id="WP_182170055.1">
    <property type="nucleotide sequence ID" value="NZ_JACFXU010000013.1"/>
</dbReference>
<dbReference type="Gene3D" id="3.40.50.10210">
    <property type="match status" value="1"/>
</dbReference>
<dbReference type="AlphaFoldDB" id="A0A7W2TVD1"/>
<comment type="catalytic activity">
    <reaction evidence="9 10">
        <text>5,6-dimethylbenzimidazole + nicotinate beta-D-ribonucleotide = alpha-ribazole 5'-phosphate + nicotinate + H(+)</text>
        <dbReference type="Rhea" id="RHEA:11196"/>
        <dbReference type="ChEBI" id="CHEBI:15378"/>
        <dbReference type="ChEBI" id="CHEBI:15890"/>
        <dbReference type="ChEBI" id="CHEBI:32544"/>
        <dbReference type="ChEBI" id="CHEBI:57502"/>
        <dbReference type="ChEBI" id="CHEBI:57918"/>
        <dbReference type="EC" id="2.4.2.21"/>
    </reaction>
</comment>
<keyword evidence="12" id="KW-1185">Reference proteome</keyword>
<dbReference type="CDD" id="cd02439">
    <property type="entry name" value="DMB-PRT_CobT"/>
    <property type="match status" value="1"/>
</dbReference>
<evidence type="ECO:0000256" key="9">
    <source>
        <dbReference type="ARBA" id="ARBA00047340"/>
    </source>
</evidence>
<evidence type="ECO:0000256" key="8">
    <source>
        <dbReference type="ARBA" id="ARBA00030686"/>
    </source>
</evidence>
<evidence type="ECO:0000256" key="4">
    <source>
        <dbReference type="ARBA" id="ARBA00015486"/>
    </source>
</evidence>
<sequence length="345" mass="35658">MNWYHQACPAPSAVHRQLAQQRQTELTKPLGSLGRLEEIAVDFAGWQATALPELSRIAVRVFAADHGISRRGVSAYPPEVTTQMIANFANGGAAINVLSAAQQADFAVVNMGTFSAAVASPKVYNLQLAAGSADLSSAPALSPELVEACLAAGQAQVDGLDCQLFVAGEMGIGNTTAAAAIYAAHLGLQGIDVTGRGTGIDDASLAKKIALIDQALALHADQLDSALGILRCLGGLEIAAICGAYIRCGQRAIPVLIDGFIASAAALLAVDINPSLRPWLMASHRSSEAAHELGLRALQLQPLLDLGLRLGEGSGAMVATPLLQSALQLHSQMATFAQAAISENT</sequence>
<keyword evidence="5 10" id="KW-0169">Cobalamin biosynthesis</keyword>
<reference evidence="11 12" key="1">
    <citation type="submission" date="2020-07" db="EMBL/GenBank/DDBJ databases">
        <title>Halieaceae bacterium, F7430, whole genome shotgun sequencing project.</title>
        <authorList>
            <person name="Jiang S."/>
            <person name="Liu Z.W."/>
            <person name="Du Z.J."/>
        </authorList>
    </citation>
    <scope>NUCLEOTIDE SEQUENCE [LARGE SCALE GENOMIC DNA]</scope>
    <source>
        <strain evidence="11 12">F7430</strain>
    </source>
</reference>
<dbReference type="EMBL" id="JACFXU010000013">
    <property type="protein sequence ID" value="MBA6412644.1"/>
    <property type="molecule type" value="Genomic_DNA"/>
</dbReference>
<dbReference type="SUPFAM" id="SSF52733">
    <property type="entry name" value="Nicotinate mononucleotide:5,6-dimethylbenzimidazole phosphoribosyltransferase (CobT)"/>
    <property type="match status" value="1"/>
</dbReference>
<evidence type="ECO:0000256" key="7">
    <source>
        <dbReference type="ARBA" id="ARBA00022679"/>
    </source>
</evidence>
<dbReference type="NCBIfam" id="NF000996">
    <property type="entry name" value="PRK00105.1"/>
    <property type="match status" value="1"/>
</dbReference>